<evidence type="ECO:0000313" key="2">
    <source>
        <dbReference type="Proteomes" id="UP000059680"/>
    </source>
</evidence>
<name>A0A0P0V7G2_ORYSJ</name>
<keyword evidence="2" id="KW-1185">Reference proteome</keyword>
<sequence>MTIHKRGKQSLCKGLLGFFVRIHSKPIVLYCYQHHVIYFLTNVFCIWTLHFASSPCTTPSTLCLCLSHGPSLL</sequence>
<dbReference type="Proteomes" id="UP000059680">
    <property type="component" value="Chromosome 1"/>
</dbReference>
<reference evidence="1 2" key="2">
    <citation type="journal article" date="2013" name="Plant Cell Physiol.">
        <title>Rice Annotation Project Database (RAP-DB): an integrative and interactive database for rice genomics.</title>
        <authorList>
            <person name="Sakai H."/>
            <person name="Lee S.S."/>
            <person name="Tanaka T."/>
            <person name="Numa H."/>
            <person name="Kim J."/>
            <person name="Kawahara Y."/>
            <person name="Wakimoto H."/>
            <person name="Yang C.C."/>
            <person name="Iwamoto M."/>
            <person name="Abe T."/>
            <person name="Yamada Y."/>
            <person name="Muto A."/>
            <person name="Inokuchi H."/>
            <person name="Ikemura T."/>
            <person name="Matsumoto T."/>
            <person name="Sasaki T."/>
            <person name="Itoh T."/>
        </authorList>
    </citation>
    <scope>NUCLEOTIDE SEQUENCE [LARGE SCALE GENOMIC DNA]</scope>
    <source>
        <strain evidence="2">cv. Nipponbare</strain>
    </source>
</reference>
<gene>
    <name evidence="1" type="ordered locus">Os01g0719100</name>
    <name evidence="1" type="ORF">OSNPB_010719100</name>
</gene>
<proteinExistence type="predicted"/>
<evidence type="ECO:0000313" key="1">
    <source>
        <dbReference type="EMBL" id="BAS74060.1"/>
    </source>
</evidence>
<protein>
    <submittedName>
        <fullName evidence="1">Os01g0719100 protein</fullName>
    </submittedName>
</protein>
<reference evidence="2" key="1">
    <citation type="journal article" date="2005" name="Nature">
        <title>The map-based sequence of the rice genome.</title>
        <authorList>
            <consortium name="International rice genome sequencing project (IRGSP)"/>
            <person name="Matsumoto T."/>
            <person name="Wu J."/>
            <person name="Kanamori H."/>
            <person name="Katayose Y."/>
            <person name="Fujisawa M."/>
            <person name="Namiki N."/>
            <person name="Mizuno H."/>
            <person name="Yamamoto K."/>
            <person name="Antonio B.A."/>
            <person name="Baba T."/>
            <person name="Sakata K."/>
            <person name="Nagamura Y."/>
            <person name="Aoki H."/>
            <person name="Arikawa K."/>
            <person name="Arita K."/>
            <person name="Bito T."/>
            <person name="Chiden Y."/>
            <person name="Fujitsuka N."/>
            <person name="Fukunaka R."/>
            <person name="Hamada M."/>
            <person name="Harada C."/>
            <person name="Hayashi A."/>
            <person name="Hijishita S."/>
            <person name="Honda M."/>
            <person name="Hosokawa S."/>
            <person name="Ichikawa Y."/>
            <person name="Idonuma A."/>
            <person name="Iijima M."/>
            <person name="Ikeda M."/>
            <person name="Ikeno M."/>
            <person name="Ito K."/>
            <person name="Ito S."/>
            <person name="Ito T."/>
            <person name="Ito Y."/>
            <person name="Ito Y."/>
            <person name="Iwabuchi A."/>
            <person name="Kamiya K."/>
            <person name="Karasawa W."/>
            <person name="Kurita K."/>
            <person name="Katagiri S."/>
            <person name="Kikuta A."/>
            <person name="Kobayashi H."/>
            <person name="Kobayashi N."/>
            <person name="Machita K."/>
            <person name="Maehara T."/>
            <person name="Masukawa M."/>
            <person name="Mizubayashi T."/>
            <person name="Mukai Y."/>
            <person name="Nagasaki H."/>
            <person name="Nagata Y."/>
            <person name="Naito S."/>
            <person name="Nakashima M."/>
            <person name="Nakama Y."/>
            <person name="Nakamichi Y."/>
            <person name="Nakamura M."/>
            <person name="Meguro A."/>
            <person name="Negishi M."/>
            <person name="Ohta I."/>
            <person name="Ohta T."/>
            <person name="Okamoto M."/>
            <person name="Ono N."/>
            <person name="Saji S."/>
            <person name="Sakaguchi M."/>
            <person name="Sakai K."/>
            <person name="Shibata M."/>
            <person name="Shimokawa T."/>
            <person name="Song J."/>
            <person name="Takazaki Y."/>
            <person name="Terasawa K."/>
            <person name="Tsugane M."/>
            <person name="Tsuji K."/>
            <person name="Ueda S."/>
            <person name="Waki K."/>
            <person name="Yamagata H."/>
            <person name="Yamamoto M."/>
            <person name="Yamamoto S."/>
            <person name="Yamane H."/>
            <person name="Yoshiki S."/>
            <person name="Yoshihara R."/>
            <person name="Yukawa K."/>
            <person name="Zhong H."/>
            <person name="Yano M."/>
            <person name="Yuan Q."/>
            <person name="Ouyang S."/>
            <person name="Liu J."/>
            <person name="Jones K.M."/>
            <person name="Gansberger K."/>
            <person name="Moffat K."/>
            <person name="Hill J."/>
            <person name="Bera J."/>
            <person name="Fadrosh D."/>
            <person name="Jin S."/>
            <person name="Johri S."/>
            <person name="Kim M."/>
            <person name="Overton L."/>
            <person name="Reardon M."/>
            <person name="Tsitrin T."/>
            <person name="Vuong H."/>
            <person name="Weaver B."/>
            <person name="Ciecko A."/>
            <person name="Tallon L."/>
            <person name="Jackson J."/>
            <person name="Pai G."/>
            <person name="Aken S.V."/>
            <person name="Utterback T."/>
            <person name="Reidmuller S."/>
            <person name="Feldblyum T."/>
            <person name="Hsiao J."/>
            <person name="Zismann V."/>
            <person name="Iobst S."/>
            <person name="de Vazeille A.R."/>
            <person name="Buell C.R."/>
            <person name="Ying K."/>
            <person name="Li Y."/>
            <person name="Lu T."/>
            <person name="Huang Y."/>
            <person name="Zhao Q."/>
            <person name="Feng Q."/>
            <person name="Zhang L."/>
            <person name="Zhu J."/>
            <person name="Weng Q."/>
            <person name="Mu J."/>
            <person name="Lu Y."/>
            <person name="Fan D."/>
            <person name="Liu Y."/>
            <person name="Guan J."/>
            <person name="Zhang Y."/>
            <person name="Yu S."/>
            <person name="Liu X."/>
            <person name="Zhang Y."/>
            <person name="Hong G."/>
            <person name="Han B."/>
            <person name="Choisne N."/>
            <person name="Demange N."/>
            <person name="Orjeda G."/>
            <person name="Samain S."/>
            <person name="Cattolico L."/>
            <person name="Pelletier E."/>
            <person name="Couloux A."/>
            <person name="Segurens B."/>
            <person name="Wincker P."/>
            <person name="D'Hont A."/>
            <person name="Scarpelli C."/>
            <person name="Weissenbach J."/>
            <person name="Salanoubat M."/>
            <person name="Quetier F."/>
            <person name="Yu Y."/>
            <person name="Kim H.R."/>
            <person name="Rambo T."/>
            <person name="Currie J."/>
            <person name="Collura K."/>
            <person name="Luo M."/>
            <person name="Yang T."/>
            <person name="Ammiraju J.S.S."/>
            <person name="Engler F."/>
            <person name="Soderlund C."/>
            <person name="Wing R.A."/>
            <person name="Palmer L.E."/>
            <person name="de la Bastide M."/>
            <person name="Spiegel L."/>
            <person name="Nascimento L."/>
            <person name="Zutavern T."/>
            <person name="O'Shaughnessy A."/>
            <person name="Dike S."/>
            <person name="Dedhia N."/>
            <person name="Preston R."/>
            <person name="Balija V."/>
            <person name="McCombie W.R."/>
            <person name="Chow T."/>
            <person name="Chen H."/>
            <person name="Chung M."/>
            <person name="Chen C."/>
            <person name="Shaw J."/>
            <person name="Wu H."/>
            <person name="Hsiao K."/>
            <person name="Chao Y."/>
            <person name="Chu M."/>
            <person name="Cheng C."/>
            <person name="Hour A."/>
            <person name="Lee P."/>
            <person name="Lin S."/>
            <person name="Lin Y."/>
            <person name="Liou J."/>
            <person name="Liu S."/>
            <person name="Hsing Y."/>
            <person name="Raghuvanshi S."/>
            <person name="Mohanty A."/>
            <person name="Bharti A.K."/>
            <person name="Gaur A."/>
            <person name="Gupta V."/>
            <person name="Kumar D."/>
            <person name="Ravi V."/>
            <person name="Vij S."/>
            <person name="Kapur A."/>
            <person name="Khurana P."/>
            <person name="Khurana P."/>
            <person name="Khurana J.P."/>
            <person name="Tyagi A.K."/>
            <person name="Gaikwad K."/>
            <person name="Singh A."/>
            <person name="Dalal V."/>
            <person name="Srivastava S."/>
            <person name="Dixit A."/>
            <person name="Pal A.K."/>
            <person name="Ghazi I.A."/>
            <person name="Yadav M."/>
            <person name="Pandit A."/>
            <person name="Bhargava A."/>
            <person name="Sureshbabu K."/>
            <person name="Batra K."/>
            <person name="Sharma T.R."/>
            <person name="Mohapatra T."/>
            <person name="Singh N.K."/>
            <person name="Messing J."/>
            <person name="Nelson A.B."/>
            <person name="Fuks G."/>
            <person name="Kavchok S."/>
            <person name="Keizer G."/>
            <person name="Linton E."/>
            <person name="Llaca V."/>
            <person name="Song R."/>
            <person name="Tanyolac B."/>
            <person name="Young S."/>
            <person name="Ho-Il K."/>
            <person name="Hahn J.H."/>
            <person name="Sangsakoo G."/>
            <person name="Vanavichit A."/>
            <person name="de Mattos Luiz.A.T."/>
            <person name="Zimmer P.D."/>
            <person name="Malone G."/>
            <person name="Dellagostin O."/>
            <person name="de Oliveira A.C."/>
            <person name="Bevan M."/>
            <person name="Bancroft I."/>
            <person name="Minx P."/>
            <person name="Cordum H."/>
            <person name="Wilson R."/>
            <person name="Cheng Z."/>
            <person name="Jin W."/>
            <person name="Jiang J."/>
            <person name="Leong S.A."/>
            <person name="Iwama H."/>
            <person name="Gojobori T."/>
            <person name="Itoh T."/>
            <person name="Niimura Y."/>
            <person name="Fujii Y."/>
            <person name="Habara T."/>
            <person name="Sakai H."/>
            <person name="Sato Y."/>
            <person name="Wilson G."/>
            <person name="Kumar K."/>
            <person name="McCouch S."/>
            <person name="Juretic N."/>
            <person name="Hoen D."/>
            <person name="Wright S."/>
            <person name="Bruskiewich R."/>
            <person name="Bureau T."/>
            <person name="Miyao A."/>
            <person name="Hirochika H."/>
            <person name="Nishikawa T."/>
            <person name="Kadowaki K."/>
            <person name="Sugiura M."/>
            <person name="Burr B."/>
            <person name="Sasaki T."/>
        </authorList>
    </citation>
    <scope>NUCLEOTIDE SEQUENCE [LARGE SCALE GENOMIC DNA]</scope>
    <source>
        <strain evidence="2">cv. Nipponbare</strain>
    </source>
</reference>
<dbReference type="EMBL" id="AP014957">
    <property type="protein sequence ID" value="BAS74060.1"/>
    <property type="molecule type" value="Genomic_DNA"/>
</dbReference>
<accession>A0A0P0V7G2</accession>
<feature type="non-terminal residue" evidence="1">
    <location>
        <position position="73"/>
    </location>
</feature>
<dbReference type="ExpressionAtlas" id="A0A0P0V7G2">
    <property type="expression patterns" value="baseline and differential"/>
</dbReference>
<organism evidence="1 2">
    <name type="scientific">Oryza sativa subsp. japonica</name>
    <name type="common">Rice</name>
    <dbReference type="NCBI Taxonomy" id="39947"/>
    <lineage>
        <taxon>Eukaryota</taxon>
        <taxon>Viridiplantae</taxon>
        <taxon>Streptophyta</taxon>
        <taxon>Embryophyta</taxon>
        <taxon>Tracheophyta</taxon>
        <taxon>Spermatophyta</taxon>
        <taxon>Magnoliopsida</taxon>
        <taxon>Liliopsida</taxon>
        <taxon>Poales</taxon>
        <taxon>Poaceae</taxon>
        <taxon>BOP clade</taxon>
        <taxon>Oryzoideae</taxon>
        <taxon>Oryzeae</taxon>
        <taxon>Oryzinae</taxon>
        <taxon>Oryza</taxon>
        <taxon>Oryza sativa</taxon>
    </lineage>
</organism>
<reference evidence="1 2" key="3">
    <citation type="journal article" date="2013" name="Rice">
        <title>Improvement of the Oryza sativa Nipponbare reference genome using next generation sequence and optical map data.</title>
        <authorList>
            <person name="Kawahara Y."/>
            <person name="de la Bastide M."/>
            <person name="Hamilton J.P."/>
            <person name="Kanamori H."/>
            <person name="McCombie W.R."/>
            <person name="Ouyang S."/>
            <person name="Schwartz D.C."/>
            <person name="Tanaka T."/>
            <person name="Wu J."/>
            <person name="Zhou S."/>
            <person name="Childs K.L."/>
            <person name="Davidson R.M."/>
            <person name="Lin H."/>
            <person name="Quesada-Ocampo L."/>
            <person name="Vaillancourt B."/>
            <person name="Sakai H."/>
            <person name="Lee S.S."/>
            <person name="Kim J."/>
            <person name="Numa H."/>
            <person name="Itoh T."/>
            <person name="Buell C.R."/>
            <person name="Matsumoto T."/>
        </authorList>
    </citation>
    <scope>NUCLEOTIDE SEQUENCE [LARGE SCALE GENOMIC DNA]</scope>
    <source>
        <strain evidence="2">cv. Nipponbare</strain>
    </source>
</reference>
<dbReference type="Gramene" id="Os01t0719100-03">
    <property type="protein sequence ID" value="Os01t0719100-03"/>
    <property type="gene ID" value="Os01g0719100"/>
</dbReference>
<dbReference type="AlphaFoldDB" id="A0A0P0V7G2"/>